<name>A0A930YGI9_9ACTN</name>
<accession>A0A930YGI9</accession>
<reference evidence="2" key="1">
    <citation type="submission" date="2020-11" db="EMBL/GenBank/DDBJ databases">
        <title>Nocardioides sp. nov., isolated from Soil of Cynanchum wilfordii Hemsley rhizosphere.</title>
        <authorList>
            <person name="Lee J.-S."/>
            <person name="Suh M.K."/>
            <person name="Kim J.-S."/>
        </authorList>
    </citation>
    <scope>NUCLEOTIDE SEQUENCE</scope>
    <source>
        <strain evidence="2">KCTC 19275</strain>
    </source>
</reference>
<dbReference type="RefSeq" id="WP_194709262.1">
    <property type="nucleotide sequence ID" value="NZ_JADKPN010000023.1"/>
</dbReference>
<organism evidence="2 3">
    <name type="scientific">Nocardioides islandensis</name>
    <dbReference type="NCBI Taxonomy" id="433663"/>
    <lineage>
        <taxon>Bacteria</taxon>
        <taxon>Bacillati</taxon>
        <taxon>Actinomycetota</taxon>
        <taxon>Actinomycetes</taxon>
        <taxon>Propionibacteriales</taxon>
        <taxon>Nocardioidaceae</taxon>
        <taxon>Nocardioides</taxon>
    </lineage>
</organism>
<comment type="caution">
    <text evidence="2">The sequence shown here is derived from an EMBL/GenBank/DDBJ whole genome shotgun (WGS) entry which is preliminary data.</text>
</comment>
<feature type="transmembrane region" description="Helical" evidence="1">
    <location>
        <begin position="310"/>
        <end position="328"/>
    </location>
</feature>
<proteinExistence type="predicted"/>
<keyword evidence="1" id="KW-1133">Transmembrane helix</keyword>
<keyword evidence="1" id="KW-0472">Membrane</keyword>
<dbReference type="AlphaFoldDB" id="A0A930YGI9"/>
<feature type="transmembrane region" description="Helical" evidence="1">
    <location>
        <begin position="214"/>
        <end position="240"/>
    </location>
</feature>
<sequence length="472" mass="51638">MTDVRDPARTATSPVDRLLRLLPYVMLAFSATWTTLRAAAPLHDPDSWFHLALGEYFLDHRTLSAPESWSTFATSEWVPTQPLPEVVVALLHRWLGLPVLVWLFAASVVALVGVVFWLARQYAGPLPAVVATMFFVAAGQNAFTPRPQMVSYLLLAVVVGAWLRTEQDLKPRWWLVPLAWVWSLSHGFWFIGVAYGYVFLLAQLVTRRADRRQLARLAAVPVLSTLVVLLNPVGLGVFAAPFVVNERGQYIAEWQRADLFSGPGLVALLMVAVTALVWVLRPSSASVFRALLLVSALFWAWYAVRTVTLASIVVVPLLAAALDSLVPARPVDARKERRGVLVAAAALLAVVAVIVPFRADRPGGVPVAMDPALEALPAGTTVLNDYVLGGWLSWQHPGLNRYIDGMADAYPAQHLADDSDLVQLKPGWEGILADADAQVALLVDGSRLAEALQEQGWTLQQADRGWVLLARP</sequence>
<feature type="transmembrane region" description="Helical" evidence="1">
    <location>
        <begin position="287"/>
        <end position="304"/>
    </location>
</feature>
<feature type="transmembrane region" description="Helical" evidence="1">
    <location>
        <begin position="99"/>
        <end position="119"/>
    </location>
</feature>
<protein>
    <submittedName>
        <fullName evidence="2">Uncharacterized protein</fullName>
    </submittedName>
</protein>
<dbReference type="Proteomes" id="UP000640489">
    <property type="component" value="Unassembled WGS sequence"/>
</dbReference>
<keyword evidence="1" id="KW-0812">Transmembrane</keyword>
<dbReference type="EMBL" id="JADKPN010000023">
    <property type="protein sequence ID" value="MBF4766077.1"/>
    <property type="molecule type" value="Genomic_DNA"/>
</dbReference>
<keyword evidence="3" id="KW-1185">Reference proteome</keyword>
<evidence type="ECO:0000313" key="3">
    <source>
        <dbReference type="Proteomes" id="UP000640489"/>
    </source>
</evidence>
<evidence type="ECO:0000313" key="2">
    <source>
        <dbReference type="EMBL" id="MBF4766077.1"/>
    </source>
</evidence>
<feature type="transmembrane region" description="Helical" evidence="1">
    <location>
        <begin position="179"/>
        <end position="202"/>
    </location>
</feature>
<gene>
    <name evidence="2" type="ORF">ISU07_23320</name>
</gene>
<feature type="transmembrane region" description="Helical" evidence="1">
    <location>
        <begin position="260"/>
        <end position="280"/>
    </location>
</feature>
<feature type="transmembrane region" description="Helical" evidence="1">
    <location>
        <begin position="21"/>
        <end position="40"/>
    </location>
</feature>
<feature type="transmembrane region" description="Helical" evidence="1">
    <location>
        <begin position="340"/>
        <end position="359"/>
    </location>
</feature>
<feature type="transmembrane region" description="Helical" evidence="1">
    <location>
        <begin position="126"/>
        <end position="143"/>
    </location>
</feature>
<evidence type="ECO:0000256" key="1">
    <source>
        <dbReference type="SAM" id="Phobius"/>
    </source>
</evidence>